<dbReference type="Proteomes" id="UP001065549">
    <property type="component" value="Unassembled WGS sequence"/>
</dbReference>
<keyword evidence="2" id="KW-1133">Transmembrane helix</keyword>
<feature type="transmembrane region" description="Helical" evidence="2">
    <location>
        <begin position="58"/>
        <end position="77"/>
    </location>
</feature>
<evidence type="ECO:0000313" key="4">
    <source>
        <dbReference type="Proteomes" id="UP001065549"/>
    </source>
</evidence>
<dbReference type="InterPro" id="IPR009709">
    <property type="entry name" value="DUF1290"/>
</dbReference>
<evidence type="ECO:0000313" key="3">
    <source>
        <dbReference type="EMBL" id="MCU7378567.1"/>
    </source>
</evidence>
<dbReference type="GO" id="GO:0005886">
    <property type="term" value="C:plasma membrane"/>
    <property type="evidence" value="ECO:0007669"/>
    <property type="project" value="UniProtKB-SubCell"/>
</dbReference>
<dbReference type="Pfam" id="PF06947">
    <property type="entry name" value="DUF1290"/>
    <property type="match status" value="1"/>
</dbReference>
<keyword evidence="1" id="KW-1003">Cell membrane</keyword>
<evidence type="ECO:0000256" key="2">
    <source>
        <dbReference type="SAM" id="Phobius"/>
    </source>
</evidence>
<keyword evidence="1 2" id="KW-0472">Membrane</keyword>
<comment type="caution">
    <text evidence="3">The sequence shown here is derived from an EMBL/GenBank/DDBJ whole genome shotgun (WGS) entry which is preliminary data.</text>
</comment>
<feature type="transmembrane region" description="Helical" evidence="2">
    <location>
        <begin position="28"/>
        <end position="46"/>
    </location>
</feature>
<dbReference type="EMBL" id="JAOSHN010000003">
    <property type="protein sequence ID" value="MCU7378567.1"/>
    <property type="molecule type" value="Genomic_DNA"/>
</dbReference>
<dbReference type="PIRSF" id="PIRSF018579">
    <property type="entry name" value="Sbp"/>
    <property type="match status" value="1"/>
</dbReference>
<protein>
    <submittedName>
        <fullName evidence="3">Small basic family protein</fullName>
    </submittedName>
</protein>
<organism evidence="3 4">
    <name type="scientific">Hominibacterium faecale</name>
    <dbReference type="NCBI Taxonomy" id="2839743"/>
    <lineage>
        <taxon>Bacteria</taxon>
        <taxon>Bacillati</taxon>
        <taxon>Bacillota</taxon>
        <taxon>Clostridia</taxon>
        <taxon>Peptostreptococcales</taxon>
        <taxon>Anaerovoracaceae</taxon>
        <taxon>Hominibacterium</taxon>
    </lineage>
</organism>
<feature type="transmembrane region" description="Helical" evidence="2">
    <location>
        <begin position="83"/>
        <end position="107"/>
    </location>
</feature>
<comment type="similarity">
    <text evidence="1">Belongs to the sbp family.</text>
</comment>
<sequence>MIIAMTIALILGLICGFALNITYPTEYTFYITMALLAAMDSLVGAIRADLEEKYDTTIFVSGFITNALLAGVLTFVGDKLGIPLYYAAIFVFGGRLFNNLAAIRRIIIQRYRDKKQQKM</sequence>
<dbReference type="AlphaFoldDB" id="A0A9J6QUL1"/>
<gene>
    <name evidence="3" type="ORF">OBO34_09385</name>
</gene>
<keyword evidence="1 2" id="KW-0812">Transmembrane</keyword>
<proteinExistence type="inferred from homology"/>
<keyword evidence="4" id="KW-1185">Reference proteome</keyword>
<dbReference type="RefSeq" id="WP_148396324.1">
    <property type="nucleotide sequence ID" value="NZ_JAJAGH010000007.1"/>
</dbReference>
<accession>A0A9J6QUL1</accession>
<comment type="subcellular location">
    <subcellularLocation>
        <location evidence="1">Cell membrane</location>
        <topology evidence="1">Multi-pass membrane protein</topology>
    </subcellularLocation>
</comment>
<evidence type="ECO:0000256" key="1">
    <source>
        <dbReference type="PIRNR" id="PIRNR018579"/>
    </source>
</evidence>
<name>A0A9J6QUL1_9FIRM</name>
<reference evidence="3" key="1">
    <citation type="submission" date="2022-09" db="EMBL/GenBank/DDBJ databases">
        <title>Culturomic study of gut microbiota in children with autism spectrum disorder.</title>
        <authorList>
            <person name="Efimov B.A."/>
            <person name="Chaplin A.V."/>
            <person name="Sokolova S.R."/>
            <person name="Pikina A.P."/>
            <person name="Korzhanova M."/>
            <person name="Belova V."/>
            <person name="Korostin D."/>
        </authorList>
    </citation>
    <scope>NUCLEOTIDE SEQUENCE</scope>
    <source>
        <strain evidence="3">ASD5510</strain>
    </source>
</reference>